<evidence type="ECO:0000313" key="3">
    <source>
        <dbReference type="Proteomes" id="UP000247746"/>
    </source>
</evidence>
<evidence type="ECO:0000256" key="1">
    <source>
        <dbReference type="SAM" id="Phobius"/>
    </source>
</evidence>
<keyword evidence="1" id="KW-1133">Transmembrane helix</keyword>
<evidence type="ECO:0000313" key="2">
    <source>
        <dbReference type="EMBL" id="PYE40046.1"/>
    </source>
</evidence>
<dbReference type="RefSeq" id="WP_110922232.1">
    <property type="nucleotide sequence ID" value="NZ_QJSU01000002.1"/>
</dbReference>
<dbReference type="Proteomes" id="UP000247746">
    <property type="component" value="Unassembled WGS sequence"/>
</dbReference>
<keyword evidence="1" id="KW-0472">Membrane</keyword>
<feature type="transmembrane region" description="Helical" evidence="1">
    <location>
        <begin position="6"/>
        <end position="30"/>
    </location>
</feature>
<keyword evidence="3" id="KW-1185">Reference proteome</keyword>
<gene>
    <name evidence="2" type="ORF">DFP82_1023</name>
</gene>
<accession>A0A2V4UU59</accession>
<dbReference type="AlphaFoldDB" id="A0A2V4UU59"/>
<sequence>MSIWSLVLISFLHITIGGAFSLGFLFYICAENSPDLSEFENTALFTLLIAYSASLLVSMGLAIYFYVALDSESYYLCFSLSWGLLILLLGYWTYISARVS</sequence>
<feature type="transmembrane region" description="Helical" evidence="1">
    <location>
        <begin position="73"/>
        <end position="94"/>
    </location>
</feature>
<feature type="transmembrane region" description="Helical" evidence="1">
    <location>
        <begin position="42"/>
        <end position="67"/>
    </location>
</feature>
<protein>
    <submittedName>
        <fullName evidence="2">Uncharacterized protein</fullName>
    </submittedName>
</protein>
<name>A0A2V4UU59_9GAMM</name>
<keyword evidence="1" id="KW-0812">Transmembrane</keyword>
<organism evidence="2 3">
    <name type="scientific">Psychrobacter fozii</name>
    <dbReference type="NCBI Taxonomy" id="198480"/>
    <lineage>
        <taxon>Bacteria</taxon>
        <taxon>Pseudomonadati</taxon>
        <taxon>Pseudomonadota</taxon>
        <taxon>Gammaproteobacteria</taxon>
        <taxon>Moraxellales</taxon>
        <taxon>Moraxellaceae</taxon>
        <taxon>Psychrobacter</taxon>
    </lineage>
</organism>
<dbReference type="OrthoDB" id="7065109at2"/>
<dbReference type="EMBL" id="QJSU01000002">
    <property type="protein sequence ID" value="PYE40046.1"/>
    <property type="molecule type" value="Genomic_DNA"/>
</dbReference>
<proteinExistence type="predicted"/>
<comment type="caution">
    <text evidence="2">The sequence shown here is derived from an EMBL/GenBank/DDBJ whole genome shotgun (WGS) entry which is preliminary data.</text>
</comment>
<reference evidence="2 3" key="1">
    <citation type="submission" date="2018-06" db="EMBL/GenBank/DDBJ databases">
        <title>Genomic Encyclopedia of Type Strains, Phase III (KMG-III): the genomes of soil and plant-associated and newly described type strains.</title>
        <authorList>
            <person name="Whitman W."/>
        </authorList>
    </citation>
    <scope>NUCLEOTIDE SEQUENCE [LARGE SCALE GENOMIC DNA]</scope>
    <source>
        <strain evidence="2 3">CECT 5889</strain>
    </source>
</reference>